<evidence type="ECO:0000313" key="2">
    <source>
        <dbReference type="Proteomes" id="UP000318126"/>
    </source>
</evidence>
<dbReference type="Pfam" id="PF10974">
    <property type="entry name" value="DUF2804"/>
    <property type="match status" value="1"/>
</dbReference>
<dbReference type="PANTHER" id="PTHR35868">
    <property type="entry name" value="DUF2804 DOMAIN-CONTAINING PROTEIN-RELATED"/>
    <property type="match status" value="1"/>
</dbReference>
<sequence length="355" mass="39726">MGISQRRVGMINTVGAPEDIINSRGRPIFGYFDGPVSSLGLDKFKYSNEMDKPASILSRYFHYKQFQFVSLVTPRYIIGVAIADIRYVGSAFCYLFDIAKNRLVETSWLKPLGLGYNLTPSPMDGTAEIAGRKGAIAFNLSQGIWSLSIDTSNIKAELTLSPPVLSLPMAICNPTGYSGWTYTQKHNGLKPQGQLTINDEPQPLNQVLGSYDFSAGYMRRETSWRWACINAHSDKGVIGLNLAAGVNETGCNENVFWVNGERHLLGPVHFDFARSRGDKEGSKQGQLWRIYSDNGQIDLSFKSLNCRQEKLNLLLLKSNFRQYIGRYSGYIIDNSGVKHTLDKVLGLTEDHFARW</sequence>
<dbReference type="Proteomes" id="UP000318126">
    <property type="component" value="Unassembled WGS sequence"/>
</dbReference>
<evidence type="ECO:0000313" key="1">
    <source>
        <dbReference type="EMBL" id="TRY14188.1"/>
    </source>
</evidence>
<name>A0A553JNZ5_SHEHA</name>
<organism evidence="1 2">
    <name type="scientific">Shewanella hanedai</name>
    <name type="common">Alteromonas hanedai</name>
    <dbReference type="NCBI Taxonomy" id="25"/>
    <lineage>
        <taxon>Bacteria</taxon>
        <taxon>Pseudomonadati</taxon>
        <taxon>Pseudomonadota</taxon>
        <taxon>Gammaproteobacteria</taxon>
        <taxon>Alteromonadales</taxon>
        <taxon>Shewanellaceae</taxon>
        <taxon>Shewanella</taxon>
    </lineage>
</organism>
<dbReference type="AlphaFoldDB" id="A0A553JNZ5"/>
<dbReference type="EMBL" id="VKGK01000012">
    <property type="protein sequence ID" value="TRY14188.1"/>
    <property type="molecule type" value="Genomic_DNA"/>
</dbReference>
<protein>
    <submittedName>
        <fullName evidence="1">DUF2804 domain-containing protein</fullName>
    </submittedName>
</protein>
<proteinExistence type="predicted"/>
<dbReference type="OrthoDB" id="9134802at2"/>
<gene>
    <name evidence="1" type="ORF">FN961_11535</name>
</gene>
<dbReference type="PANTHER" id="PTHR35868:SF4">
    <property type="entry name" value="DUF2804 DOMAIN-CONTAINING PROTEIN"/>
    <property type="match status" value="1"/>
</dbReference>
<accession>A0A553JNZ5</accession>
<reference evidence="2" key="1">
    <citation type="submission" date="2019-07" db="EMBL/GenBank/DDBJ databases">
        <title>Shewanella sp. YLB-08 draft genomic sequence.</title>
        <authorList>
            <person name="Yu L."/>
        </authorList>
    </citation>
    <scope>NUCLEOTIDE SEQUENCE [LARGE SCALE GENOMIC DNA]</scope>
    <source>
        <strain evidence="2">JCM 20706</strain>
    </source>
</reference>
<dbReference type="InterPro" id="IPR021243">
    <property type="entry name" value="DUF2804"/>
</dbReference>
<comment type="caution">
    <text evidence="1">The sequence shown here is derived from an EMBL/GenBank/DDBJ whole genome shotgun (WGS) entry which is preliminary data.</text>
</comment>
<dbReference type="RefSeq" id="WP_144040326.1">
    <property type="nucleotide sequence ID" value="NZ_BMPL01000012.1"/>
</dbReference>
<keyword evidence="2" id="KW-1185">Reference proteome</keyword>